<organism evidence="2 3">
    <name type="scientific">Candidatus Marimicrobium litorale</name>
    <dbReference type="NCBI Taxonomy" id="2518991"/>
    <lineage>
        <taxon>Bacteria</taxon>
        <taxon>Pseudomonadati</taxon>
        <taxon>Pseudomonadota</taxon>
        <taxon>Gammaproteobacteria</taxon>
        <taxon>Cellvibrionales</taxon>
        <taxon>Halieaceae</taxon>
        <taxon>Marimicrobium</taxon>
    </lineage>
</organism>
<name>A0ABT3T592_9GAMM</name>
<dbReference type="RefSeq" id="WP_279248394.1">
    <property type="nucleotide sequence ID" value="NZ_SHNO01000001.1"/>
</dbReference>
<reference evidence="2" key="1">
    <citation type="submission" date="2019-02" db="EMBL/GenBank/DDBJ databases">
        <authorList>
            <person name="Li S.-H."/>
        </authorList>
    </citation>
    <scope>NUCLEOTIDE SEQUENCE</scope>
    <source>
        <strain evidence="2">IMCC11814</strain>
    </source>
</reference>
<dbReference type="InterPro" id="IPR021730">
    <property type="entry name" value="YdbH"/>
</dbReference>
<accession>A0ABT3T592</accession>
<keyword evidence="1" id="KW-0812">Transmembrane</keyword>
<evidence type="ECO:0008006" key="4">
    <source>
        <dbReference type="Google" id="ProtNLM"/>
    </source>
</evidence>
<proteinExistence type="predicted"/>
<dbReference type="EMBL" id="SHNO01000001">
    <property type="protein sequence ID" value="MCX2976652.1"/>
    <property type="molecule type" value="Genomic_DNA"/>
</dbReference>
<dbReference type="Pfam" id="PF11739">
    <property type="entry name" value="YdbH-like"/>
    <property type="match status" value="2"/>
</dbReference>
<keyword evidence="3" id="KW-1185">Reference proteome</keyword>
<protein>
    <recommendedName>
        <fullName evidence="4">Dicarboxylate transport domain-containing protein</fullName>
    </recommendedName>
</protein>
<evidence type="ECO:0000313" key="2">
    <source>
        <dbReference type="EMBL" id="MCX2976652.1"/>
    </source>
</evidence>
<sequence>MTLANLIRYSLLLVVALCMALAVYVYNNVDSVMRSVTIRLLQDYGVTDVRPVNIHWQKNRLMLDSLWLKGRQNDMGYTLSFIDIDIAYQWRELLGQQLKAVRVKSFDIAITDMTTETSSISEKTLDFTQFRPRTVISALPMVTLSIDAWRLRYQKNNAFAFSSAGSLHFDNSLQLDLHTVLSGANITGRITADTNEHTLVDIRVAGDNGKIAAFKANIDSRNGPWRWAFEGDWQQDALLAWLDTLHLDFELPPLPITTANPGAGHGSFSGLVEHPEIIQLDPVRPNIAAADVEASLELSAIVESVAYPTILNDLSGKTEVSLTLQQGQLLVALLMTDTVITRVGGDYSVELAAMSFNSEIDTIPALTVRSRAEGELLIQHNSKRSPLVVFSFEQAGSLDDLTYKVNAALAESALTLGISGEFDLWTGQGGHRFALHSENLSRLNAQALPAVWDWLSLSSMPDIHSGELQLDTTLQTRDYDLSEWSQTSRLRIEGFSVTYDGYSVEQASLTTQWTGSSEWLSLQPLEVAIDGIDAGFAIGSVSLTAAMVDPTPVLAPELNIQAFSAEVFGGKVFLETPATWNFSAHSNGASLQVEGWELAQIVALQQNQDIAAQGTIRGTLPIAFSDGRLIVSNGYLNALPPGGTIRYDSGDTSRNLGNNRQLGLALDLLSDFRYETLESEVDLDDQGNLVLGLSLGGRNPSHYGGQEVKFNIRVEQNLDPLLQSLRLSDTLTRSIENRLH</sequence>
<keyword evidence="1" id="KW-0472">Membrane</keyword>
<evidence type="ECO:0000313" key="3">
    <source>
        <dbReference type="Proteomes" id="UP001143304"/>
    </source>
</evidence>
<feature type="transmembrane region" description="Helical" evidence="1">
    <location>
        <begin position="6"/>
        <end position="26"/>
    </location>
</feature>
<evidence type="ECO:0000256" key="1">
    <source>
        <dbReference type="SAM" id="Phobius"/>
    </source>
</evidence>
<keyword evidence="1" id="KW-1133">Transmembrane helix</keyword>
<dbReference type="Proteomes" id="UP001143304">
    <property type="component" value="Unassembled WGS sequence"/>
</dbReference>
<gene>
    <name evidence="2" type="ORF">EYC82_04730</name>
</gene>
<comment type="caution">
    <text evidence="2">The sequence shown here is derived from an EMBL/GenBank/DDBJ whole genome shotgun (WGS) entry which is preliminary data.</text>
</comment>